<comment type="subcellular location">
    <subcellularLocation>
        <location evidence="1">Membrane</location>
        <topology evidence="1">Single-pass type IV membrane protein</topology>
    </subcellularLocation>
</comment>
<dbReference type="InterPro" id="IPR000727">
    <property type="entry name" value="T_SNARE_dom"/>
</dbReference>
<organism evidence="9 10">
    <name type="scientific">Caenorhabditis remanei</name>
    <name type="common">Caenorhabditis vulgaris</name>
    <dbReference type="NCBI Taxonomy" id="31234"/>
    <lineage>
        <taxon>Eukaryota</taxon>
        <taxon>Metazoa</taxon>
        <taxon>Ecdysozoa</taxon>
        <taxon>Nematoda</taxon>
        <taxon>Chromadorea</taxon>
        <taxon>Rhabditida</taxon>
        <taxon>Rhabditina</taxon>
        <taxon>Rhabditomorpha</taxon>
        <taxon>Rhabditoidea</taxon>
        <taxon>Rhabditidae</taxon>
        <taxon>Peloderinae</taxon>
        <taxon>Caenorhabditis</taxon>
    </lineage>
</organism>
<evidence type="ECO:0000256" key="2">
    <source>
        <dbReference type="ARBA" id="ARBA00009063"/>
    </source>
</evidence>
<name>A0A6A5FY35_CAERE</name>
<evidence type="ECO:0000256" key="7">
    <source>
        <dbReference type="ARBA" id="ARBA00023136"/>
    </source>
</evidence>
<evidence type="ECO:0000256" key="6">
    <source>
        <dbReference type="ARBA" id="ARBA00023054"/>
    </source>
</evidence>
<comment type="caution">
    <text evidence="9">The sequence shown here is derived from an EMBL/GenBank/DDBJ whole genome shotgun (WGS) entry which is preliminary data.</text>
</comment>
<evidence type="ECO:0000256" key="5">
    <source>
        <dbReference type="ARBA" id="ARBA00022989"/>
    </source>
</evidence>
<proteinExistence type="inferred from homology"/>
<dbReference type="KEGG" id="crq:GCK72_024045"/>
<evidence type="ECO:0000256" key="3">
    <source>
        <dbReference type="ARBA" id="ARBA00022448"/>
    </source>
</evidence>
<dbReference type="CTD" id="78777766"/>
<dbReference type="SMART" id="SM00397">
    <property type="entry name" value="t_SNARE"/>
    <property type="match status" value="1"/>
</dbReference>
<protein>
    <recommendedName>
        <fullName evidence="8">t-SNARE coiled-coil homology domain-containing protein</fullName>
    </recommendedName>
</protein>
<feature type="domain" description="T-SNARE coiled-coil homology" evidence="8">
    <location>
        <begin position="31"/>
        <end position="93"/>
    </location>
</feature>
<gene>
    <name evidence="9" type="ORF">GCK72_024045</name>
</gene>
<dbReference type="PROSITE" id="PS50192">
    <property type="entry name" value="T_SNARE"/>
    <property type="match status" value="1"/>
</dbReference>
<keyword evidence="7" id="KW-0472">Membrane</keyword>
<dbReference type="EMBL" id="WUAV01000006">
    <property type="protein sequence ID" value="KAF1747580.1"/>
    <property type="molecule type" value="Genomic_DNA"/>
</dbReference>
<keyword evidence="3" id="KW-0813">Transport</keyword>
<keyword evidence="4" id="KW-0812">Transmembrane</keyword>
<dbReference type="Proteomes" id="UP000483820">
    <property type="component" value="Chromosome X"/>
</dbReference>
<evidence type="ECO:0000313" key="9">
    <source>
        <dbReference type="EMBL" id="KAF1747580.1"/>
    </source>
</evidence>
<dbReference type="CDD" id="cd15851">
    <property type="entry name" value="SNARE_Syntaxin6"/>
    <property type="match status" value="1"/>
</dbReference>
<dbReference type="AlphaFoldDB" id="A0A6A5FY35"/>
<evidence type="ECO:0000256" key="4">
    <source>
        <dbReference type="ARBA" id="ARBA00022692"/>
    </source>
</evidence>
<dbReference type="GeneID" id="78777766"/>
<comment type="similarity">
    <text evidence="2">Belongs to the syntaxin family.</text>
</comment>
<dbReference type="SUPFAM" id="SSF58038">
    <property type="entry name" value="SNARE fusion complex"/>
    <property type="match status" value="1"/>
</dbReference>
<reference evidence="9 10" key="1">
    <citation type="submission" date="2019-12" db="EMBL/GenBank/DDBJ databases">
        <title>Chromosome-level assembly of the Caenorhabditis remanei genome.</title>
        <authorList>
            <person name="Teterina A.A."/>
            <person name="Willis J.H."/>
            <person name="Phillips P.C."/>
        </authorList>
    </citation>
    <scope>NUCLEOTIDE SEQUENCE [LARGE SCALE GENOMIC DNA]</scope>
    <source>
        <strain evidence="9 10">PX506</strain>
        <tissue evidence="9">Whole organism</tissue>
    </source>
</reference>
<dbReference type="GO" id="GO:0016020">
    <property type="term" value="C:membrane"/>
    <property type="evidence" value="ECO:0007669"/>
    <property type="project" value="UniProtKB-SubCell"/>
</dbReference>
<sequence>MSNYRYSKLNEEEISLDEVPSSAGQLLSRQEQIIQEQDEELELVGNSVRTLRGMTTMIGDELDQQSIMLDDLGQEMEYAETRLDTAMKKMAKLTHLEDGKGQCNNMSKSFMWLSEQLFLIKRLSENI</sequence>
<evidence type="ECO:0000256" key="1">
    <source>
        <dbReference type="ARBA" id="ARBA00004211"/>
    </source>
</evidence>
<accession>A0A6A5FY35</accession>
<evidence type="ECO:0000259" key="8">
    <source>
        <dbReference type="PROSITE" id="PS50192"/>
    </source>
</evidence>
<dbReference type="Gene3D" id="1.20.5.110">
    <property type="match status" value="1"/>
</dbReference>
<dbReference type="FunFam" id="1.20.5.110:FF:000006">
    <property type="entry name" value="Syntaxin 6"/>
    <property type="match status" value="1"/>
</dbReference>
<keyword evidence="5" id="KW-1133">Transmembrane helix</keyword>
<evidence type="ECO:0000313" key="10">
    <source>
        <dbReference type="Proteomes" id="UP000483820"/>
    </source>
</evidence>
<dbReference type="RefSeq" id="XP_053579255.1">
    <property type="nucleotide sequence ID" value="XM_053735689.1"/>
</dbReference>
<keyword evidence="6" id="KW-0175">Coiled coil</keyword>